<keyword evidence="3" id="KW-1185">Reference proteome</keyword>
<accession>A0A0D8HE00</accession>
<keyword evidence="2" id="KW-0489">Methyltransferase</keyword>
<dbReference type="STRING" id="1280514.AXFE_30550"/>
<evidence type="ECO:0000259" key="1">
    <source>
        <dbReference type="Pfam" id="PF08241"/>
    </source>
</evidence>
<organism evidence="2 3">
    <name type="scientific">Acidithrix ferrooxidans</name>
    <dbReference type="NCBI Taxonomy" id="1280514"/>
    <lineage>
        <taxon>Bacteria</taxon>
        <taxon>Bacillati</taxon>
        <taxon>Actinomycetota</taxon>
        <taxon>Acidimicrobiia</taxon>
        <taxon>Acidimicrobiales</taxon>
        <taxon>Acidimicrobiaceae</taxon>
        <taxon>Acidithrix</taxon>
    </lineage>
</organism>
<proteinExistence type="predicted"/>
<dbReference type="EC" id="2.1.1.163" evidence="2"/>
<dbReference type="GO" id="GO:0008757">
    <property type="term" value="F:S-adenosylmethionine-dependent methyltransferase activity"/>
    <property type="evidence" value="ECO:0007669"/>
    <property type="project" value="InterPro"/>
</dbReference>
<dbReference type="GO" id="GO:0032259">
    <property type="term" value="P:methylation"/>
    <property type="evidence" value="ECO:0007669"/>
    <property type="project" value="UniProtKB-KW"/>
</dbReference>
<reference evidence="2 3" key="1">
    <citation type="submission" date="2015-01" db="EMBL/GenBank/DDBJ databases">
        <title>Draft genome of the acidophilic iron oxidizer Acidithrix ferrooxidans strain Py-F3.</title>
        <authorList>
            <person name="Poehlein A."/>
            <person name="Eisen S."/>
            <person name="Schloemann M."/>
            <person name="Johnson B.D."/>
            <person name="Daniel R."/>
            <person name="Muehling M."/>
        </authorList>
    </citation>
    <scope>NUCLEOTIDE SEQUENCE [LARGE SCALE GENOMIC DNA]</scope>
    <source>
        <strain evidence="2 3">Py-F3</strain>
    </source>
</reference>
<dbReference type="OrthoDB" id="3725662at2"/>
<dbReference type="InterPro" id="IPR013216">
    <property type="entry name" value="Methyltransf_11"/>
</dbReference>
<dbReference type="Gene3D" id="3.40.50.150">
    <property type="entry name" value="Vaccinia Virus protein VP39"/>
    <property type="match status" value="1"/>
</dbReference>
<name>A0A0D8HE00_9ACTN</name>
<sequence length="251" mass="28102">MQRGIENWSEFLTSFHQERAGITEDILSRSANQDLYPYRWLESALPASGRILDLCCGSAPILSSPTVAQSVVRIDRSLGELEVAKEHGRSGLVAADATKLPFRSDIFTGISISMALMLVEPLLGALDEIHRVLETKGYVTALLPGGFPLSLSDLNTYRMILSYHDASRQTYPNGRMSKKIVSLFTQRGFIMTLNQRKVFTFSFEKKSDALLFVKSLYIQSPNKQLEPLIDKVYAKAKVTIPLRLVGFRKVL</sequence>
<feature type="domain" description="Methyltransferase type 11" evidence="1">
    <location>
        <begin position="52"/>
        <end position="139"/>
    </location>
</feature>
<dbReference type="EMBL" id="JXYS01000099">
    <property type="protein sequence ID" value="KJF16109.1"/>
    <property type="molecule type" value="Genomic_DNA"/>
</dbReference>
<dbReference type="InterPro" id="IPR029063">
    <property type="entry name" value="SAM-dependent_MTases_sf"/>
</dbReference>
<evidence type="ECO:0000313" key="2">
    <source>
        <dbReference type="EMBL" id="KJF16109.1"/>
    </source>
</evidence>
<keyword evidence="2" id="KW-0808">Transferase</keyword>
<comment type="caution">
    <text evidence="2">The sequence shown here is derived from an EMBL/GenBank/DDBJ whole genome shotgun (WGS) entry which is preliminary data.</text>
</comment>
<dbReference type="Proteomes" id="UP000032360">
    <property type="component" value="Unassembled WGS sequence"/>
</dbReference>
<dbReference type="AlphaFoldDB" id="A0A0D8HE00"/>
<dbReference type="GO" id="GO:0043770">
    <property type="term" value="F:demethylmenaquinone methyltransferase activity"/>
    <property type="evidence" value="ECO:0007669"/>
    <property type="project" value="UniProtKB-EC"/>
</dbReference>
<dbReference type="RefSeq" id="WP_052606722.1">
    <property type="nucleotide sequence ID" value="NZ_JXYS01000099.1"/>
</dbReference>
<dbReference type="SUPFAM" id="SSF53335">
    <property type="entry name" value="S-adenosyl-L-methionine-dependent methyltransferases"/>
    <property type="match status" value="1"/>
</dbReference>
<protein>
    <submittedName>
        <fullName evidence="2">Demethylmenaquinone methyltransferase</fullName>
        <ecNumber evidence="2">2.1.1.163</ecNumber>
    </submittedName>
</protein>
<dbReference type="Pfam" id="PF08241">
    <property type="entry name" value="Methyltransf_11"/>
    <property type="match status" value="1"/>
</dbReference>
<dbReference type="CDD" id="cd02440">
    <property type="entry name" value="AdoMet_MTases"/>
    <property type="match status" value="1"/>
</dbReference>
<evidence type="ECO:0000313" key="3">
    <source>
        <dbReference type="Proteomes" id="UP000032360"/>
    </source>
</evidence>
<gene>
    <name evidence="2" type="primary">ubiE5</name>
    <name evidence="2" type="ORF">AXFE_30550</name>
</gene>